<proteinExistence type="predicted"/>
<feature type="domain" description="GGDEF" evidence="3">
    <location>
        <begin position="336"/>
        <end position="468"/>
    </location>
</feature>
<evidence type="ECO:0000259" key="1">
    <source>
        <dbReference type="PROSITE" id="PS50112"/>
    </source>
</evidence>
<evidence type="ECO:0000313" key="5">
    <source>
        <dbReference type="Proteomes" id="UP000663981"/>
    </source>
</evidence>
<dbReference type="Pfam" id="PF13426">
    <property type="entry name" value="PAS_9"/>
    <property type="match status" value="1"/>
</dbReference>
<accession>A0ABS3N7W5</accession>
<dbReference type="Gene3D" id="3.30.70.270">
    <property type="match status" value="1"/>
</dbReference>
<dbReference type="PROSITE" id="PS50883">
    <property type="entry name" value="EAL"/>
    <property type="match status" value="1"/>
</dbReference>
<feature type="domain" description="PAS" evidence="1">
    <location>
        <begin position="14"/>
        <end position="84"/>
    </location>
</feature>
<dbReference type="InterPro" id="IPR043128">
    <property type="entry name" value="Rev_trsase/Diguanyl_cyclase"/>
</dbReference>
<dbReference type="InterPro" id="IPR000160">
    <property type="entry name" value="GGDEF_dom"/>
</dbReference>
<dbReference type="SUPFAM" id="SSF55781">
    <property type="entry name" value="GAF domain-like"/>
    <property type="match status" value="1"/>
</dbReference>
<dbReference type="InterPro" id="IPR029016">
    <property type="entry name" value="GAF-like_dom_sf"/>
</dbReference>
<dbReference type="CDD" id="cd01948">
    <property type="entry name" value="EAL"/>
    <property type="match status" value="1"/>
</dbReference>
<dbReference type="EMBL" id="JAGDEL010000018">
    <property type="protein sequence ID" value="MBO1513998.1"/>
    <property type="molecule type" value="Genomic_DNA"/>
</dbReference>
<dbReference type="Pfam" id="PF00990">
    <property type="entry name" value="GGDEF"/>
    <property type="match status" value="1"/>
</dbReference>
<dbReference type="CDD" id="cd01949">
    <property type="entry name" value="GGDEF"/>
    <property type="match status" value="1"/>
</dbReference>
<dbReference type="InterPro" id="IPR003018">
    <property type="entry name" value="GAF"/>
</dbReference>
<dbReference type="InterPro" id="IPR000014">
    <property type="entry name" value="PAS"/>
</dbReference>
<dbReference type="InterPro" id="IPR012226">
    <property type="entry name" value="Diguanyl_cyclase/Pdiesterase"/>
</dbReference>
<dbReference type="PANTHER" id="PTHR44757">
    <property type="entry name" value="DIGUANYLATE CYCLASE DGCP"/>
    <property type="match status" value="1"/>
</dbReference>
<dbReference type="PIRSF" id="PIRSF005925">
    <property type="entry name" value="Dos"/>
    <property type="match status" value="1"/>
</dbReference>
<dbReference type="Gene3D" id="3.30.450.40">
    <property type="match status" value="1"/>
</dbReference>
<dbReference type="RefSeq" id="WP_207980926.1">
    <property type="nucleotide sequence ID" value="NZ_JAGDEL010000018.1"/>
</dbReference>
<evidence type="ECO:0000259" key="2">
    <source>
        <dbReference type="PROSITE" id="PS50883"/>
    </source>
</evidence>
<dbReference type="Proteomes" id="UP000663981">
    <property type="component" value="Unassembled WGS sequence"/>
</dbReference>
<dbReference type="SUPFAM" id="SSF55785">
    <property type="entry name" value="PYP-like sensor domain (PAS domain)"/>
    <property type="match status" value="1"/>
</dbReference>
<name>A0ABS3N7W5_9BACI</name>
<evidence type="ECO:0000259" key="3">
    <source>
        <dbReference type="PROSITE" id="PS50887"/>
    </source>
</evidence>
<protein>
    <submittedName>
        <fullName evidence="4">EAL domain-containing protein</fullName>
    </submittedName>
</protein>
<dbReference type="NCBIfam" id="TIGR00229">
    <property type="entry name" value="sensory_box"/>
    <property type="match status" value="1"/>
</dbReference>
<dbReference type="SMART" id="SM00091">
    <property type="entry name" value="PAS"/>
    <property type="match status" value="1"/>
</dbReference>
<keyword evidence="5" id="KW-1185">Reference proteome</keyword>
<evidence type="ECO:0000313" key="4">
    <source>
        <dbReference type="EMBL" id="MBO1513998.1"/>
    </source>
</evidence>
<dbReference type="InterPro" id="IPR035965">
    <property type="entry name" value="PAS-like_dom_sf"/>
</dbReference>
<dbReference type="Gene3D" id="3.30.450.20">
    <property type="entry name" value="PAS domain"/>
    <property type="match status" value="1"/>
</dbReference>
<feature type="domain" description="EAL" evidence="2">
    <location>
        <begin position="477"/>
        <end position="731"/>
    </location>
</feature>
<dbReference type="SUPFAM" id="SSF55073">
    <property type="entry name" value="Nucleotide cyclase"/>
    <property type="match status" value="1"/>
</dbReference>
<dbReference type="InterPro" id="IPR052155">
    <property type="entry name" value="Biofilm_reg_signaling"/>
</dbReference>
<dbReference type="Pfam" id="PF13185">
    <property type="entry name" value="GAF_2"/>
    <property type="match status" value="1"/>
</dbReference>
<dbReference type="SMART" id="SM00065">
    <property type="entry name" value="GAF"/>
    <property type="match status" value="1"/>
</dbReference>
<dbReference type="PROSITE" id="PS50887">
    <property type="entry name" value="GGDEF"/>
    <property type="match status" value="1"/>
</dbReference>
<dbReference type="PANTHER" id="PTHR44757:SF2">
    <property type="entry name" value="BIOFILM ARCHITECTURE MAINTENANCE PROTEIN MBAA"/>
    <property type="match status" value="1"/>
</dbReference>
<reference evidence="4 5" key="1">
    <citation type="submission" date="2021-03" db="EMBL/GenBank/DDBJ databases">
        <title>Whole genome sequence of Metabacillus bambusae BG109.</title>
        <authorList>
            <person name="Jeong J.W."/>
        </authorList>
    </citation>
    <scope>NUCLEOTIDE SEQUENCE [LARGE SCALE GENOMIC DNA]</scope>
    <source>
        <strain evidence="4 5">BG109</strain>
    </source>
</reference>
<dbReference type="NCBIfam" id="TIGR00254">
    <property type="entry name" value="GGDEF"/>
    <property type="match status" value="1"/>
</dbReference>
<dbReference type="PROSITE" id="PS50112">
    <property type="entry name" value="PAS"/>
    <property type="match status" value="1"/>
</dbReference>
<dbReference type="SMART" id="SM00267">
    <property type="entry name" value="GGDEF"/>
    <property type="match status" value="1"/>
</dbReference>
<dbReference type="InterPro" id="IPR001633">
    <property type="entry name" value="EAL_dom"/>
</dbReference>
<dbReference type="Pfam" id="PF00563">
    <property type="entry name" value="EAL"/>
    <property type="match status" value="1"/>
</dbReference>
<dbReference type="Gene3D" id="3.20.20.450">
    <property type="entry name" value="EAL domain"/>
    <property type="match status" value="1"/>
</dbReference>
<dbReference type="SUPFAM" id="SSF141868">
    <property type="entry name" value="EAL domain-like"/>
    <property type="match status" value="1"/>
</dbReference>
<dbReference type="InterPro" id="IPR029787">
    <property type="entry name" value="Nucleotide_cyclase"/>
</dbReference>
<comment type="caution">
    <text evidence="4">The sequence shown here is derived from an EMBL/GenBank/DDBJ whole genome shotgun (WGS) entry which is preliminary data.</text>
</comment>
<dbReference type="CDD" id="cd00130">
    <property type="entry name" value="PAS"/>
    <property type="match status" value="1"/>
</dbReference>
<sequence length="733" mass="83364">MLPNRNKLNYPNSSFEDYKSFFEYNPDATYAMLPDGNFILFNEAACELTGYTSEEVIGESYSKVIDPDFLDMTRCQFNEALSGKNTRFQSVLRTKNGERKTVSILIVPIFIDHEIKGIIGVTKDITEQIMLETLRHGQNKILQMITKNKPYQTVLDGITLLFEKISNQNGKCAIMLVDESGTKLVCGSAPSLPEKYAEILNNLSIGENTGPCGTAAFSKQTVIVEDTQSNILWDKFKDTALQFNLLACWSVPLLDDNDNVLGTFAIYYDECRSPDERDLQLLQEASYLSGIAIQHYKTKERINHLAFHDPLTGLPNRRLFDEKVELVLERSKQTMTKSSVLFIDLDRFKNINDTYGHDIGDLLLIEVSKRLKNCLRNNDVIARQGGDEFTILLEHSPIETAKEVGDRIIHTLEHSFKIQGIETFVSPSVGISVYPDHGKSSTELLKKADAAMYHAKKDGGNNYKFHDEALEKQNNARLYIENHLHKALEKNEFSLHYQPKIELSTQKIIGVEALIRWENPTLGMVPPDKFIPIAEETGLIIPIGEWVIKKACEQLKLWKAEGILSELTIAVNISIRQFFNPNLVSLIEETINETGIDPFLLDIEITESMTMNVEMATEILKDLKKLGVKISIDDFGTGYSSFNYLKHFPIDYIKIDKSFIKDITIDDQSKNIVNVFFQLAKAIGFRIVAEGVETKEQLDMLKTLNCNEVQGYLFSKPLPEDEFNLFFERFYKP</sequence>
<gene>
    <name evidence="4" type="ORF">I7822_20465</name>
</gene>
<organism evidence="4 5">
    <name type="scientific">Metabacillus bambusae</name>
    <dbReference type="NCBI Taxonomy" id="2795218"/>
    <lineage>
        <taxon>Bacteria</taxon>
        <taxon>Bacillati</taxon>
        <taxon>Bacillota</taxon>
        <taxon>Bacilli</taxon>
        <taxon>Bacillales</taxon>
        <taxon>Bacillaceae</taxon>
        <taxon>Metabacillus</taxon>
    </lineage>
</organism>
<dbReference type="InterPro" id="IPR035919">
    <property type="entry name" value="EAL_sf"/>
</dbReference>
<dbReference type="SMART" id="SM00052">
    <property type="entry name" value="EAL"/>
    <property type="match status" value="1"/>
</dbReference>